<name>A0ABT9Q881_9ACTN</name>
<evidence type="ECO:0000313" key="7">
    <source>
        <dbReference type="Proteomes" id="UP001225356"/>
    </source>
</evidence>
<dbReference type="InterPro" id="IPR036890">
    <property type="entry name" value="HATPase_C_sf"/>
</dbReference>
<reference evidence="6 7" key="1">
    <citation type="submission" date="2023-07" db="EMBL/GenBank/DDBJ databases">
        <title>Sequencing the genomes of 1000 actinobacteria strains.</title>
        <authorList>
            <person name="Klenk H.-P."/>
        </authorList>
    </citation>
    <scope>NUCLEOTIDE SEQUENCE [LARGE SCALE GENOMIC DNA]</scope>
    <source>
        <strain evidence="6 7">DSM 46740</strain>
    </source>
</reference>
<gene>
    <name evidence="6" type="ORF">J2853_001826</name>
</gene>
<keyword evidence="4 6" id="KW-0418">Kinase</keyword>
<evidence type="ECO:0000256" key="2">
    <source>
        <dbReference type="ARBA" id="ARBA00012438"/>
    </source>
</evidence>
<dbReference type="InterPro" id="IPR050482">
    <property type="entry name" value="Sensor_HK_TwoCompSys"/>
</dbReference>
<dbReference type="PANTHER" id="PTHR24421">
    <property type="entry name" value="NITRATE/NITRITE SENSOR PROTEIN NARX-RELATED"/>
    <property type="match status" value="1"/>
</dbReference>
<dbReference type="GO" id="GO:0016301">
    <property type="term" value="F:kinase activity"/>
    <property type="evidence" value="ECO:0007669"/>
    <property type="project" value="UniProtKB-KW"/>
</dbReference>
<protein>
    <recommendedName>
        <fullName evidence="2">histidine kinase</fullName>
        <ecNumber evidence="2">2.7.13.3</ecNumber>
    </recommendedName>
</protein>
<sequence>MHPQVLTDRGLAAAARDAAGRSPVPVDVNVSLPRRLPEAVEVTAYYVVSEALANIAKHSRAGRARVLGLLVDDTLIMEIRDDGVGGADPAGGTGLIGLADRVAVVDGRLSLSSPAGGPTTMRVEIPCG</sequence>
<evidence type="ECO:0000256" key="4">
    <source>
        <dbReference type="ARBA" id="ARBA00022777"/>
    </source>
</evidence>
<dbReference type="Proteomes" id="UP001225356">
    <property type="component" value="Unassembled WGS sequence"/>
</dbReference>
<comment type="catalytic activity">
    <reaction evidence="1">
        <text>ATP + protein L-histidine = ADP + protein N-phospho-L-histidine.</text>
        <dbReference type="EC" id="2.7.13.3"/>
    </reaction>
</comment>
<accession>A0ABT9Q881</accession>
<dbReference type="Gene3D" id="3.30.565.10">
    <property type="entry name" value="Histidine kinase-like ATPase, C-terminal domain"/>
    <property type="match status" value="1"/>
</dbReference>
<keyword evidence="7" id="KW-1185">Reference proteome</keyword>
<dbReference type="PANTHER" id="PTHR24421:SF10">
    <property type="entry name" value="NITRATE_NITRITE SENSOR PROTEIN NARQ"/>
    <property type="match status" value="1"/>
</dbReference>
<organism evidence="6 7">
    <name type="scientific">Streptosporangium lutulentum</name>
    <dbReference type="NCBI Taxonomy" id="1461250"/>
    <lineage>
        <taxon>Bacteria</taxon>
        <taxon>Bacillati</taxon>
        <taxon>Actinomycetota</taxon>
        <taxon>Actinomycetes</taxon>
        <taxon>Streptosporangiales</taxon>
        <taxon>Streptosporangiaceae</taxon>
        <taxon>Streptosporangium</taxon>
    </lineage>
</organism>
<evidence type="ECO:0000256" key="5">
    <source>
        <dbReference type="ARBA" id="ARBA00023012"/>
    </source>
</evidence>
<keyword evidence="3" id="KW-0808">Transferase</keyword>
<keyword evidence="5" id="KW-0902">Two-component regulatory system</keyword>
<proteinExistence type="predicted"/>
<dbReference type="EC" id="2.7.13.3" evidence="2"/>
<evidence type="ECO:0000256" key="3">
    <source>
        <dbReference type="ARBA" id="ARBA00022679"/>
    </source>
</evidence>
<dbReference type="SUPFAM" id="SSF55874">
    <property type="entry name" value="ATPase domain of HSP90 chaperone/DNA topoisomerase II/histidine kinase"/>
    <property type="match status" value="1"/>
</dbReference>
<dbReference type="RefSeq" id="WP_307556508.1">
    <property type="nucleotide sequence ID" value="NZ_JAUSQU010000001.1"/>
</dbReference>
<dbReference type="CDD" id="cd16917">
    <property type="entry name" value="HATPase_UhpB-NarQ-NarX-like"/>
    <property type="match status" value="1"/>
</dbReference>
<dbReference type="EMBL" id="JAUSQU010000001">
    <property type="protein sequence ID" value="MDP9842615.1"/>
    <property type="molecule type" value="Genomic_DNA"/>
</dbReference>
<evidence type="ECO:0000313" key="6">
    <source>
        <dbReference type="EMBL" id="MDP9842615.1"/>
    </source>
</evidence>
<comment type="caution">
    <text evidence="6">The sequence shown here is derived from an EMBL/GenBank/DDBJ whole genome shotgun (WGS) entry which is preliminary data.</text>
</comment>
<evidence type="ECO:0000256" key="1">
    <source>
        <dbReference type="ARBA" id="ARBA00000085"/>
    </source>
</evidence>